<dbReference type="EMBL" id="BPLF01000002">
    <property type="protein sequence ID" value="GIX63262.1"/>
    <property type="molecule type" value="Genomic_DNA"/>
</dbReference>
<protein>
    <submittedName>
        <fullName evidence="1">Anion transporter</fullName>
    </submittedName>
</protein>
<dbReference type="AlphaFoldDB" id="A0AAV4LSK7"/>
<dbReference type="RefSeq" id="XP_067715331.1">
    <property type="nucleotide sequence ID" value="XM_067859230.1"/>
</dbReference>
<dbReference type="GeneID" id="94194743"/>
<accession>A0AAV4LSK7</accession>
<comment type="caution">
    <text evidence="1">The sequence shown here is derived from an EMBL/GenBank/DDBJ whole genome shotgun (WGS) entry which is preliminary data.</text>
</comment>
<name>A0AAV4LSK7_BABCB</name>
<sequence>MDIVVCVENNGAAKVAGQRSRALLRLAVLAELQNAERVALRAEQKNAAVLAEVLALLGVVRNAHEDPHVKVGAARYERFHDALIFGGGGCDGVEQYTQRELVAKGRLDAGAAVLVKGDERVVAAESGHVRRGHEERPAALDAANGGIEEDGRRGVGVDVDDVDDVAIAGPVVAALADGDYVQKLLDGAVVVVDGAERLRGREAARDLLDVPVHEHQAQHVGGRGQQLGQLVAVGAHGAVPGRRYAIEVAVQRYGLGRIAVEVVDVDVVDVVSQFLEVPDAPDA</sequence>
<gene>
    <name evidence="1" type="ORF">BcabD6B2_26970</name>
</gene>
<evidence type="ECO:0000313" key="2">
    <source>
        <dbReference type="Proteomes" id="UP001497744"/>
    </source>
</evidence>
<dbReference type="Proteomes" id="UP001497744">
    <property type="component" value="Unassembled WGS sequence"/>
</dbReference>
<organism evidence="1 2">
    <name type="scientific">Babesia caballi</name>
    <dbReference type="NCBI Taxonomy" id="5871"/>
    <lineage>
        <taxon>Eukaryota</taxon>
        <taxon>Sar</taxon>
        <taxon>Alveolata</taxon>
        <taxon>Apicomplexa</taxon>
        <taxon>Aconoidasida</taxon>
        <taxon>Piroplasmida</taxon>
        <taxon>Babesiidae</taxon>
        <taxon>Babesia</taxon>
    </lineage>
</organism>
<keyword evidence="2" id="KW-1185">Reference proteome</keyword>
<reference evidence="1 2" key="1">
    <citation type="submission" date="2021-06" db="EMBL/GenBank/DDBJ databases">
        <title>Genome sequence of Babesia caballi.</title>
        <authorList>
            <person name="Yamagishi J."/>
            <person name="Kidaka T."/>
            <person name="Ochi A."/>
        </authorList>
    </citation>
    <scope>NUCLEOTIDE SEQUENCE [LARGE SCALE GENOMIC DNA]</scope>
    <source>
        <strain evidence="1">USDA-D6B2</strain>
    </source>
</reference>
<proteinExistence type="predicted"/>
<evidence type="ECO:0000313" key="1">
    <source>
        <dbReference type="EMBL" id="GIX63262.1"/>
    </source>
</evidence>